<protein>
    <recommendedName>
        <fullName evidence="9">B3 domain-containing protein</fullName>
    </recommendedName>
</protein>
<dbReference type="AlphaFoldDB" id="A0AAV0YB01"/>
<keyword evidence="2" id="KW-0805">Transcription regulation</keyword>
<keyword evidence="8" id="KW-1185">Reference proteome</keyword>
<dbReference type="PANTHER" id="PTHR34269:SF11">
    <property type="entry name" value="B3 DOMAIN PROTEIN"/>
    <property type="match status" value="1"/>
</dbReference>
<organism evidence="7 8">
    <name type="scientific">Vicia faba</name>
    <name type="common">Broad bean</name>
    <name type="synonym">Faba vulgaris</name>
    <dbReference type="NCBI Taxonomy" id="3906"/>
    <lineage>
        <taxon>Eukaryota</taxon>
        <taxon>Viridiplantae</taxon>
        <taxon>Streptophyta</taxon>
        <taxon>Embryophyta</taxon>
        <taxon>Tracheophyta</taxon>
        <taxon>Spermatophyta</taxon>
        <taxon>Magnoliopsida</taxon>
        <taxon>eudicotyledons</taxon>
        <taxon>Gunneridae</taxon>
        <taxon>Pentapetalae</taxon>
        <taxon>rosids</taxon>
        <taxon>fabids</taxon>
        <taxon>Fabales</taxon>
        <taxon>Fabaceae</taxon>
        <taxon>Papilionoideae</taxon>
        <taxon>50 kb inversion clade</taxon>
        <taxon>NPAAA clade</taxon>
        <taxon>Hologalegina</taxon>
        <taxon>IRL clade</taxon>
        <taxon>Fabeae</taxon>
        <taxon>Vicia</taxon>
    </lineage>
</organism>
<dbReference type="GO" id="GO:0005634">
    <property type="term" value="C:nucleus"/>
    <property type="evidence" value="ECO:0007669"/>
    <property type="project" value="UniProtKB-SubCell"/>
</dbReference>
<proteinExistence type="predicted"/>
<dbReference type="InterPro" id="IPR003340">
    <property type="entry name" value="B3_DNA-bd"/>
</dbReference>
<dbReference type="PANTHER" id="PTHR34269">
    <property type="entry name" value="TRANSCRIPTION FACTOR B3-DOMAIN FAMILY-RELATED"/>
    <property type="match status" value="1"/>
</dbReference>
<evidence type="ECO:0000256" key="1">
    <source>
        <dbReference type="ARBA" id="ARBA00004123"/>
    </source>
</evidence>
<dbReference type="EMBL" id="CATIWC010000398">
    <property type="protein sequence ID" value="CAI8583090.1"/>
    <property type="molecule type" value="Genomic_DNA"/>
</dbReference>
<comment type="subcellular location">
    <subcellularLocation>
        <location evidence="1">Nucleus</location>
    </subcellularLocation>
</comment>
<evidence type="ECO:0000256" key="5">
    <source>
        <dbReference type="ARBA" id="ARBA00023242"/>
    </source>
</evidence>
<feature type="region of interest" description="Disordered" evidence="6">
    <location>
        <begin position="1"/>
        <end position="22"/>
    </location>
</feature>
<dbReference type="Gene3D" id="2.40.330.10">
    <property type="entry name" value="DNA-binding pseudobarrel domain"/>
    <property type="match status" value="1"/>
</dbReference>
<dbReference type="InterPro" id="IPR051442">
    <property type="entry name" value="B3_domain"/>
</dbReference>
<feature type="compositionally biased region" description="Low complexity" evidence="6">
    <location>
        <begin position="1"/>
        <end position="19"/>
    </location>
</feature>
<dbReference type="InterPro" id="IPR015300">
    <property type="entry name" value="DNA-bd_pseudobarrel_sf"/>
</dbReference>
<evidence type="ECO:0000256" key="2">
    <source>
        <dbReference type="ARBA" id="ARBA00023015"/>
    </source>
</evidence>
<dbReference type="CDD" id="cd10017">
    <property type="entry name" value="B3_DNA"/>
    <property type="match status" value="1"/>
</dbReference>
<dbReference type="SUPFAM" id="SSF101936">
    <property type="entry name" value="DNA-binding pseudobarrel domain"/>
    <property type="match status" value="1"/>
</dbReference>
<keyword evidence="5" id="KW-0539">Nucleus</keyword>
<reference evidence="7 8" key="1">
    <citation type="submission" date="2023-01" db="EMBL/GenBank/DDBJ databases">
        <authorList>
            <person name="Kreplak J."/>
        </authorList>
    </citation>
    <scope>NUCLEOTIDE SEQUENCE [LARGE SCALE GENOMIC DNA]</scope>
</reference>
<name>A0AAV0YB01_VICFA</name>
<evidence type="ECO:0008006" key="9">
    <source>
        <dbReference type="Google" id="ProtNLM"/>
    </source>
</evidence>
<gene>
    <name evidence="7" type="ORF">VFH_U011080</name>
</gene>
<accession>A0AAV0YB01</accession>
<sequence length="189" mass="21421">MAPFKLHLSSSNHSSSTTTDDADHLTLKWKRPQQHLSSYPNETNVCLHLSLGFCNCIQIAERESNVGTSSDSSTSRDDPWKIKKVLTASDLGNNSRLLLNKELAKKWVVPFVDKAEAEKDGVKVPVFDVDTQTLRSLVFKIWSSNGSHVFNDTWIKDFVKIRNLKAGDEIGLKWDQNENKFDFSVLRRA</sequence>
<evidence type="ECO:0000256" key="4">
    <source>
        <dbReference type="ARBA" id="ARBA00023163"/>
    </source>
</evidence>
<dbReference type="Proteomes" id="UP001157006">
    <property type="component" value="Unassembled WGS sequence"/>
</dbReference>
<evidence type="ECO:0000256" key="3">
    <source>
        <dbReference type="ARBA" id="ARBA00023125"/>
    </source>
</evidence>
<dbReference type="GO" id="GO:0003677">
    <property type="term" value="F:DNA binding"/>
    <property type="evidence" value="ECO:0007669"/>
    <property type="project" value="UniProtKB-KW"/>
</dbReference>
<comment type="caution">
    <text evidence="7">The sequence shown here is derived from an EMBL/GenBank/DDBJ whole genome shotgun (WGS) entry which is preliminary data.</text>
</comment>
<keyword evidence="4" id="KW-0804">Transcription</keyword>
<evidence type="ECO:0000313" key="7">
    <source>
        <dbReference type="EMBL" id="CAI8583090.1"/>
    </source>
</evidence>
<evidence type="ECO:0000313" key="8">
    <source>
        <dbReference type="Proteomes" id="UP001157006"/>
    </source>
</evidence>
<keyword evidence="3" id="KW-0238">DNA-binding</keyword>
<evidence type="ECO:0000256" key="6">
    <source>
        <dbReference type="SAM" id="MobiDB-lite"/>
    </source>
</evidence>